<dbReference type="GO" id="GO:0051274">
    <property type="term" value="P:beta-glucan biosynthetic process"/>
    <property type="evidence" value="ECO:0007669"/>
    <property type="project" value="TreeGrafter"/>
</dbReference>
<dbReference type="EMBL" id="BDCO01000002">
    <property type="protein sequence ID" value="GAT33779.1"/>
    <property type="molecule type" value="Genomic_DNA"/>
</dbReference>
<dbReference type="InterPro" id="IPR013783">
    <property type="entry name" value="Ig-like_fold"/>
</dbReference>
<dbReference type="Gene3D" id="2.70.98.10">
    <property type="match status" value="1"/>
</dbReference>
<dbReference type="InterPro" id="IPR007444">
    <property type="entry name" value="Glucan_biosyn_MdoG_C"/>
</dbReference>
<evidence type="ECO:0000259" key="5">
    <source>
        <dbReference type="Pfam" id="PF04349"/>
    </source>
</evidence>
<evidence type="ECO:0000256" key="2">
    <source>
        <dbReference type="ARBA" id="ARBA00005001"/>
    </source>
</evidence>
<gene>
    <name evidence="6" type="ORF">TSACC_22197</name>
</gene>
<dbReference type="GO" id="GO:0030288">
    <property type="term" value="C:outer membrane-bounded periplasmic space"/>
    <property type="evidence" value="ECO:0007669"/>
    <property type="project" value="TreeGrafter"/>
</dbReference>
<dbReference type="STRING" id="690879.TSACC_22197"/>
<comment type="caution">
    <text evidence="6">The sequence shown here is derived from an EMBL/GenBank/DDBJ whole genome shotgun (WGS) entry which is preliminary data.</text>
</comment>
<feature type="domain" description="Glucan biosynthesis periplasmic MdoG C-terminal" evidence="5">
    <location>
        <begin position="48"/>
        <end position="526"/>
    </location>
</feature>
<dbReference type="InParanoid" id="A0A146G7V6"/>
<evidence type="ECO:0000313" key="7">
    <source>
        <dbReference type="Proteomes" id="UP000076023"/>
    </source>
</evidence>
<proteinExistence type="inferred from homology"/>
<accession>A0A146G7V6</accession>
<comment type="similarity">
    <text evidence="3">Belongs to the OpgD/OpgG family.</text>
</comment>
<dbReference type="InterPro" id="IPR014438">
    <property type="entry name" value="Glucan_biosyn_MdoG/MdoD"/>
</dbReference>
<dbReference type="GO" id="GO:0030246">
    <property type="term" value="F:carbohydrate binding"/>
    <property type="evidence" value="ECO:0007669"/>
    <property type="project" value="InterPro"/>
</dbReference>
<dbReference type="PANTHER" id="PTHR30504">
    <property type="entry name" value="GLUCANS BIOSYNTHESIS PROTEIN"/>
    <property type="match status" value="1"/>
</dbReference>
<comment type="pathway">
    <text evidence="2">Glycan metabolism; osmoregulated periplasmic glucan (OPG) biosynthesis.</text>
</comment>
<dbReference type="SUPFAM" id="SSF74650">
    <property type="entry name" value="Galactose mutarotase-like"/>
    <property type="match status" value="1"/>
</dbReference>
<dbReference type="InterPro" id="IPR014718">
    <property type="entry name" value="GH-type_carb-bd"/>
</dbReference>
<dbReference type="PIRSF" id="PIRSF006281">
    <property type="entry name" value="MdoG"/>
    <property type="match status" value="1"/>
</dbReference>
<dbReference type="InterPro" id="IPR014756">
    <property type="entry name" value="Ig_E-set"/>
</dbReference>
<dbReference type="PANTHER" id="PTHR30504:SF2">
    <property type="entry name" value="GLUCANS BIOSYNTHESIS PROTEIN G"/>
    <property type="match status" value="1"/>
</dbReference>
<protein>
    <submittedName>
        <fullName evidence="6">Glucans biosynthesis protein</fullName>
    </submittedName>
</protein>
<keyword evidence="7" id="KW-1185">Reference proteome</keyword>
<sequence length="531" mass="60270">MSQYKPPGNLLVSRRDSPQRPLVVRFLFALGAVATLAVSAAHAQTNTFEEIEKQAQALSMRPFQPLDRQIPDVAAKLSYSEYRAIAFDRDKAIWNNTNLKFRIEAFFRGFLYPEKIQINLVGRNGTIQPLAYSSQLFKVTEGNGKVPKVSPDYGFAGMRLLYEFPYPRSWEELVVFQGASYFRFPAPGQIFGLSARGIAINTADKKAPEEFPAFSQLWVVEPEEGAKEVTVYALLDGPSVTGAYQFLIRPLARTTEAEVKATLFFRQQSERVGYAPITSMFWFGENNYRKFPDYRPEVHDSDGLLILDSYGTRIWRPLQTVTKDLVDVFSLPKSPQGFGLLQRDREYSSSVDIRAIYHRRPSLWVEPIGDWNDGSIVLWQIPTVDEYHDNIVAYWMPKTPPKAGEKHTIRYRLTSTAQDPPGVSTEGQVKATYIMSSYGRKDEYIVMVDFAWNGGSPAPFAEGEVPGVDITVDNAKVLSHTVDPNPDGKSWRLFTDVKFPSENMNAVLRYRLKGPKGWNSEEWTYTFVPQE</sequence>
<comment type="subcellular location">
    <subcellularLocation>
        <location evidence="1">Periplasm</location>
    </subcellularLocation>
</comment>
<dbReference type="AlphaFoldDB" id="A0A146G7V6"/>
<dbReference type="OrthoDB" id="335750at2"/>
<dbReference type="UniPathway" id="UPA00637"/>
<evidence type="ECO:0000256" key="1">
    <source>
        <dbReference type="ARBA" id="ARBA00004418"/>
    </source>
</evidence>
<dbReference type="GO" id="GO:0003824">
    <property type="term" value="F:catalytic activity"/>
    <property type="evidence" value="ECO:0007669"/>
    <property type="project" value="InterPro"/>
</dbReference>
<dbReference type="Proteomes" id="UP000076023">
    <property type="component" value="Unassembled WGS sequence"/>
</dbReference>
<reference evidence="7" key="1">
    <citation type="journal article" date="2017" name="Genome Announc.">
        <title>Draft Genome Sequence of Terrimicrobium sacchariphilum NM-5T, a Facultative Anaerobic Soil Bacterium of the Class Spartobacteria.</title>
        <authorList>
            <person name="Qiu Y.L."/>
            <person name="Tourlousse D.M."/>
            <person name="Matsuura N."/>
            <person name="Ohashi A."/>
            <person name="Sekiguchi Y."/>
        </authorList>
    </citation>
    <scope>NUCLEOTIDE SEQUENCE [LARGE SCALE GENOMIC DNA]</scope>
    <source>
        <strain evidence="7">NM-5</strain>
    </source>
</reference>
<dbReference type="SUPFAM" id="SSF81296">
    <property type="entry name" value="E set domains"/>
    <property type="match status" value="1"/>
</dbReference>
<dbReference type="Pfam" id="PF04349">
    <property type="entry name" value="MdoG"/>
    <property type="match status" value="1"/>
</dbReference>
<dbReference type="InterPro" id="IPR011013">
    <property type="entry name" value="Gal_mutarotase_sf_dom"/>
</dbReference>
<name>A0A146G7V6_TERSA</name>
<evidence type="ECO:0000256" key="4">
    <source>
        <dbReference type="ARBA" id="ARBA00022764"/>
    </source>
</evidence>
<evidence type="ECO:0000313" key="6">
    <source>
        <dbReference type="EMBL" id="GAT33779.1"/>
    </source>
</evidence>
<organism evidence="6 7">
    <name type="scientific">Terrimicrobium sacchariphilum</name>
    <dbReference type="NCBI Taxonomy" id="690879"/>
    <lineage>
        <taxon>Bacteria</taxon>
        <taxon>Pseudomonadati</taxon>
        <taxon>Verrucomicrobiota</taxon>
        <taxon>Terrimicrobiia</taxon>
        <taxon>Terrimicrobiales</taxon>
        <taxon>Terrimicrobiaceae</taxon>
        <taxon>Terrimicrobium</taxon>
    </lineage>
</organism>
<keyword evidence="4" id="KW-0574">Periplasm</keyword>
<evidence type="ECO:0000256" key="3">
    <source>
        <dbReference type="ARBA" id="ARBA00009284"/>
    </source>
</evidence>
<dbReference type="RefSeq" id="WP_084400413.1">
    <property type="nucleotide sequence ID" value="NZ_BDCO01000002.1"/>
</dbReference>
<dbReference type="Gene3D" id="2.60.40.10">
    <property type="entry name" value="Immunoglobulins"/>
    <property type="match status" value="1"/>
</dbReference>